<dbReference type="InterPro" id="IPR050671">
    <property type="entry name" value="CD300_family_receptors"/>
</dbReference>
<dbReference type="InterPro" id="IPR013783">
    <property type="entry name" value="Ig-like_fold"/>
</dbReference>
<dbReference type="Gene3D" id="2.60.40.10">
    <property type="entry name" value="Immunoglobulins"/>
    <property type="match status" value="1"/>
</dbReference>
<dbReference type="PANTHER" id="PTHR11860">
    <property type="entry name" value="POLYMERIC-IMMUNOGLOBULIN RECEPTOR"/>
    <property type="match status" value="1"/>
</dbReference>
<reference evidence="5" key="1">
    <citation type="submission" date="2023-09" db="UniProtKB">
        <authorList>
            <consortium name="Ensembl"/>
        </authorList>
    </citation>
    <scope>IDENTIFICATION</scope>
</reference>
<dbReference type="Pfam" id="PF07686">
    <property type="entry name" value="V-set"/>
    <property type="match status" value="1"/>
</dbReference>
<feature type="domain" description="Immunoglobulin V-set" evidence="4">
    <location>
        <begin position="15"/>
        <end position="101"/>
    </location>
</feature>
<accession>A0A3B4F6C9</accession>
<dbReference type="Ensembl" id="ENSPNYT00000005316.1">
    <property type="protein sequence ID" value="ENSPNYP00000005179.1"/>
    <property type="gene ID" value="ENSPNYG00000004024.1"/>
</dbReference>
<evidence type="ECO:0000256" key="1">
    <source>
        <dbReference type="ARBA" id="ARBA00004370"/>
    </source>
</evidence>
<dbReference type="InterPro" id="IPR013106">
    <property type="entry name" value="Ig_V-set"/>
</dbReference>
<dbReference type="GO" id="GO:0005886">
    <property type="term" value="C:plasma membrane"/>
    <property type="evidence" value="ECO:0007669"/>
    <property type="project" value="TreeGrafter"/>
</dbReference>
<evidence type="ECO:0000313" key="5">
    <source>
        <dbReference type="Ensembl" id="ENSPNYP00000005179.1"/>
    </source>
</evidence>
<dbReference type="GO" id="GO:0004888">
    <property type="term" value="F:transmembrane signaling receptor activity"/>
    <property type="evidence" value="ECO:0007669"/>
    <property type="project" value="TreeGrafter"/>
</dbReference>
<dbReference type="AlphaFoldDB" id="A0A3B4F6C9"/>
<protein>
    <recommendedName>
        <fullName evidence="4">Immunoglobulin V-set domain-containing protein</fullName>
    </recommendedName>
</protein>
<name>A0A3B4F6C9_9CICH</name>
<organism evidence="5">
    <name type="scientific">Pundamilia nyererei</name>
    <dbReference type="NCBI Taxonomy" id="303518"/>
    <lineage>
        <taxon>Eukaryota</taxon>
        <taxon>Metazoa</taxon>
        <taxon>Chordata</taxon>
        <taxon>Craniata</taxon>
        <taxon>Vertebrata</taxon>
        <taxon>Euteleostomi</taxon>
        <taxon>Actinopterygii</taxon>
        <taxon>Neopterygii</taxon>
        <taxon>Teleostei</taxon>
        <taxon>Neoteleostei</taxon>
        <taxon>Acanthomorphata</taxon>
        <taxon>Ovalentaria</taxon>
        <taxon>Cichlomorphae</taxon>
        <taxon>Cichliformes</taxon>
        <taxon>Cichlidae</taxon>
        <taxon>African cichlids</taxon>
        <taxon>Pseudocrenilabrinae</taxon>
        <taxon>Haplochromini</taxon>
        <taxon>Pundamilia</taxon>
    </lineage>
</organism>
<keyword evidence="3" id="KW-0472">Membrane</keyword>
<dbReference type="GeneTree" id="ENSGT01120000272389"/>
<evidence type="ECO:0000256" key="2">
    <source>
        <dbReference type="ARBA" id="ARBA00022692"/>
    </source>
</evidence>
<evidence type="ECO:0000259" key="4">
    <source>
        <dbReference type="Pfam" id="PF07686"/>
    </source>
</evidence>
<keyword evidence="2" id="KW-0812">Transmembrane</keyword>
<comment type="subcellular location">
    <subcellularLocation>
        <location evidence="1">Membrane</location>
    </subcellularLocation>
</comment>
<dbReference type="PANTHER" id="PTHR11860:SF118">
    <property type="entry name" value="CMRF35-LIKE MOLECULE 3-RELATED"/>
    <property type="match status" value="1"/>
</dbReference>
<dbReference type="SUPFAM" id="SSF48726">
    <property type="entry name" value="Immunoglobulin"/>
    <property type="match status" value="1"/>
</dbReference>
<dbReference type="InterPro" id="IPR036179">
    <property type="entry name" value="Ig-like_dom_sf"/>
</dbReference>
<dbReference type="STRING" id="303518.ENSPNYP00000005179"/>
<sequence>LITKIIKMLISTKTTVFSGVEGESFVFRCEYPNGLTENLKYLCRIDECSSYLIMTDKHNRWETKGRFSMYDNTTGSFFIVKVDKLRLNDSGTYQCGVDISLQPDYHIGLDTYNQTQLVDLVVALSLTPAPVAVLPLAMALSAPLSPVTVTHPHPLIPSEGWKYHKIYIHILFHLYLTVSAVRSETFLNVSYA</sequence>
<proteinExistence type="predicted"/>
<evidence type="ECO:0000256" key="3">
    <source>
        <dbReference type="ARBA" id="ARBA00023136"/>
    </source>
</evidence>